<feature type="region of interest" description="Disordered" evidence="1">
    <location>
        <begin position="1"/>
        <end position="166"/>
    </location>
</feature>
<evidence type="ECO:0000256" key="1">
    <source>
        <dbReference type="SAM" id="MobiDB-lite"/>
    </source>
</evidence>
<dbReference type="Proteomes" id="UP000242610">
    <property type="component" value="Unassembled WGS sequence"/>
</dbReference>
<evidence type="ECO:0000313" key="2">
    <source>
        <dbReference type="EMBL" id="SCC79103.1"/>
    </source>
</evidence>
<keyword evidence="3" id="KW-1185">Reference proteome</keyword>
<sequence>MARDNTWTRRKAIVGGLPTRKNGLDGNDSWAIPDANRHPPRNNGDSVGSRPEDGATTTANTYANATGGATLKTPSTGNAYGSLAAPATKPTTNNAPKKREQRALRKQGPTPEQREKARQQDKRNARKRRAAYVKRKQKPEADPERLERMREKKREYAGRYRAEHPP</sequence>
<feature type="compositionally biased region" description="Low complexity" evidence="1">
    <location>
        <begin position="84"/>
        <end position="95"/>
    </location>
</feature>
<name>A0A1C4H2N4_9BIFI</name>
<feature type="compositionally biased region" description="Low complexity" evidence="1">
    <location>
        <begin position="54"/>
        <end position="70"/>
    </location>
</feature>
<feature type="compositionally biased region" description="Basic and acidic residues" evidence="1">
    <location>
        <begin position="138"/>
        <end position="166"/>
    </location>
</feature>
<gene>
    <name evidence="2" type="ORF">GA0061077_0575</name>
</gene>
<protein>
    <submittedName>
        <fullName evidence="2">Uncharacterized protein</fullName>
    </submittedName>
</protein>
<dbReference type="EMBL" id="FMBL01000001">
    <property type="protein sequence ID" value="SCC79103.1"/>
    <property type="molecule type" value="Genomic_DNA"/>
</dbReference>
<organism evidence="2 3">
    <name type="scientific">Bifidobacterium commune</name>
    <dbReference type="NCBI Taxonomy" id="1505727"/>
    <lineage>
        <taxon>Bacteria</taxon>
        <taxon>Bacillati</taxon>
        <taxon>Actinomycetota</taxon>
        <taxon>Actinomycetes</taxon>
        <taxon>Bifidobacteriales</taxon>
        <taxon>Bifidobacteriaceae</taxon>
        <taxon>Bifidobacterium</taxon>
    </lineage>
</organism>
<feature type="compositionally biased region" description="Basic and acidic residues" evidence="1">
    <location>
        <begin position="112"/>
        <end position="123"/>
    </location>
</feature>
<dbReference type="AlphaFoldDB" id="A0A1C4H2N4"/>
<proteinExistence type="predicted"/>
<accession>A0A1C4H2N4</accession>
<evidence type="ECO:0000313" key="3">
    <source>
        <dbReference type="Proteomes" id="UP000242610"/>
    </source>
</evidence>
<feature type="compositionally biased region" description="Basic residues" evidence="1">
    <location>
        <begin position="124"/>
        <end position="137"/>
    </location>
</feature>
<reference evidence="3" key="1">
    <citation type="submission" date="2016-08" db="EMBL/GenBank/DDBJ databases">
        <authorList>
            <person name="Varghese N."/>
            <person name="Submissions Spin"/>
        </authorList>
    </citation>
    <scope>NUCLEOTIDE SEQUENCE [LARGE SCALE GENOMIC DNA]</scope>
    <source>
        <strain evidence="3">R-52791</strain>
    </source>
</reference>